<keyword evidence="2" id="KW-1003">Cell membrane</keyword>
<organism evidence="9 10">
    <name type="scientific">Nocardioides panacis</name>
    <dbReference type="NCBI Taxonomy" id="2849501"/>
    <lineage>
        <taxon>Bacteria</taxon>
        <taxon>Bacillati</taxon>
        <taxon>Actinomycetota</taxon>
        <taxon>Actinomycetes</taxon>
        <taxon>Propionibacteriales</taxon>
        <taxon>Nocardioidaceae</taxon>
        <taxon>Nocardioides</taxon>
    </lineage>
</organism>
<evidence type="ECO:0000256" key="7">
    <source>
        <dbReference type="SAM" id="Phobius"/>
    </source>
</evidence>
<evidence type="ECO:0000256" key="6">
    <source>
        <dbReference type="SAM" id="MobiDB-lite"/>
    </source>
</evidence>
<feature type="transmembrane region" description="Helical" evidence="7">
    <location>
        <begin position="216"/>
        <end position="244"/>
    </location>
</feature>
<evidence type="ECO:0000259" key="8">
    <source>
        <dbReference type="Pfam" id="PF00482"/>
    </source>
</evidence>
<gene>
    <name evidence="9" type="ORF">KRR39_18620</name>
</gene>
<dbReference type="AlphaFoldDB" id="A0A975SWX8"/>
<dbReference type="EMBL" id="CP077062">
    <property type="protein sequence ID" value="QWZ07439.1"/>
    <property type="molecule type" value="Genomic_DNA"/>
</dbReference>
<proteinExistence type="predicted"/>
<keyword evidence="3 7" id="KW-0812">Transmembrane</keyword>
<dbReference type="Pfam" id="PF00482">
    <property type="entry name" value="T2SSF"/>
    <property type="match status" value="1"/>
</dbReference>
<accession>A0A975SWX8</accession>
<keyword evidence="5 7" id="KW-0472">Membrane</keyword>
<keyword evidence="10" id="KW-1185">Reference proteome</keyword>
<reference evidence="9" key="1">
    <citation type="submission" date="2021-06" db="EMBL/GenBank/DDBJ databases">
        <title>Complete genome sequence of Nocardioides sp. G188.</title>
        <authorList>
            <person name="Im W.-T."/>
        </authorList>
    </citation>
    <scope>NUCLEOTIDE SEQUENCE</scope>
    <source>
        <strain evidence="9">G188</strain>
    </source>
</reference>
<keyword evidence="4 7" id="KW-1133">Transmembrane helix</keyword>
<evidence type="ECO:0000256" key="1">
    <source>
        <dbReference type="ARBA" id="ARBA00004651"/>
    </source>
</evidence>
<feature type="transmembrane region" description="Helical" evidence="7">
    <location>
        <begin position="55"/>
        <end position="88"/>
    </location>
</feature>
<feature type="region of interest" description="Disordered" evidence="6">
    <location>
        <begin position="30"/>
        <end position="51"/>
    </location>
</feature>
<dbReference type="Proteomes" id="UP000683575">
    <property type="component" value="Chromosome"/>
</dbReference>
<dbReference type="GO" id="GO:0005886">
    <property type="term" value="C:plasma membrane"/>
    <property type="evidence" value="ECO:0007669"/>
    <property type="project" value="UniProtKB-SubCell"/>
</dbReference>
<name>A0A975SWX8_9ACTN</name>
<dbReference type="PANTHER" id="PTHR35007">
    <property type="entry name" value="INTEGRAL MEMBRANE PROTEIN-RELATED"/>
    <property type="match status" value="1"/>
</dbReference>
<sequence>MSAGSHAALTLVAAVGAAVAVAAALPSRRPAPGTLTAPATPGRGPRERPPPLRTLATAAVALGAGVLVGGPLAAVVGLAAGAVCWRVVGRLEAPAARRHRLALAAAVPHVVDLMAACLAAGLSPAAALEEIRAAVGPPVREELAAVSHRLQLGVDPVTVWSDLARHPQLGGLGRALARAARSGASVADAMQRLADDLRRAARADVESRARAVGVQAAIPLGLCLLPAFVLVGVAPLVAGSLGVLAGR</sequence>
<protein>
    <submittedName>
        <fullName evidence="9">Type II secretion system F family protein</fullName>
    </submittedName>
</protein>
<feature type="domain" description="Type II secretion system protein GspF" evidence="8">
    <location>
        <begin position="112"/>
        <end position="233"/>
    </location>
</feature>
<evidence type="ECO:0000313" key="10">
    <source>
        <dbReference type="Proteomes" id="UP000683575"/>
    </source>
</evidence>
<evidence type="ECO:0000256" key="2">
    <source>
        <dbReference type="ARBA" id="ARBA00022475"/>
    </source>
</evidence>
<dbReference type="RefSeq" id="WP_216938950.1">
    <property type="nucleotide sequence ID" value="NZ_CP077062.1"/>
</dbReference>
<dbReference type="KEGG" id="nps:KRR39_18620"/>
<feature type="compositionally biased region" description="Low complexity" evidence="6">
    <location>
        <begin position="30"/>
        <end position="43"/>
    </location>
</feature>
<evidence type="ECO:0000256" key="3">
    <source>
        <dbReference type="ARBA" id="ARBA00022692"/>
    </source>
</evidence>
<evidence type="ECO:0000313" key="9">
    <source>
        <dbReference type="EMBL" id="QWZ07439.1"/>
    </source>
</evidence>
<evidence type="ECO:0000256" key="5">
    <source>
        <dbReference type="ARBA" id="ARBA00023136"/>
    </source>
</evidence>
<comment type="subcellular location">
    <subcellularLocation>
        <location evidence="1">Cell membrane</location>
        <topology evidence="1">Multi-pass membrane protein</topology>
    </subcellularLocation>
</comment>
<dbReference type="InterPro" id="IPR018076">
    <property type="entry name" value="T2SS_GspF_dom"/>
</dbReference>
<evidence type="ECO:0000256" key="4">
    <source>
        <dbReference type="ARBA" id="ARBA00022989"/>
    </source>
</evidence>
<dbReference type="PANTHER" id="PTHR35007:SF3">
    <property type="entry name" value="POSSIBLE CONSERVED ALANINE RICH MEMBRANE PROTEIN"/>
    <property type="match status" value="1"/>
</dbReference>